<dbReference type="HAMAP" id="MF_00222">
    <property type="entry name" value="Shikimate_DH_AroE"/>
    <property type="match status" value="1"/>
</dbReference>
<keyword evidence="13" id="KW-1185">Reference proteome</keyword>
<evidence type="ECO:0000313" key="13">
    <source>
        <dbReference type="Proteomes" id="UP000325302"/>
    </source>
</evidence>
<feature type="binding site" evidence="8">
    <location>
        <position position="242"/>
    </location>
    <ligand>
        <name>NADP(+)</name>
        <dbReference type="ChEBI" id="CHEBI:58349"/>
    </ligand>
</feature>
<evidence type="ECO:0000256" key="3">
    <source>
        <dbReference type="ARBA" id="ARBA00022605"/>
    </source>
</evidence>
<dbReference type="FunFam" id="3.40.50.720:FF:000104">
    <property type="entry name" value="Shikimate dehydrogenase (NADP(+))"/>
    <property type="match status" value="1"/>
</dbReference>
<dbReference type="InterPro" id="IPR022893">
    <property type="entry name" value="Shikimate_DH_fam"/>
</dbReference>
<dbReference type="Pfam" id="PF08501">
    <property type="entry name" value="Shikimate_dh_N"/>
    <property type="match status" value="1"/>
</dbReference>
<organism evidence="12 13">
    <name type="scientific">Nitrincola tapanii</name>
    <dbReference type="NCBI Taxonomy" id="1708751"/>
    <lineage>
        <taxon>Bacteria</taxon>
        <taxon>Pseudomonadati</taxon>
        <taxon>Pseudomonadota</taxon>
        <taxon>Gammaproteobacteria</taxon>
        <taxon>Oceanospirillales</taxon>
        <taxon>Oceanospirillaceae</taxon>
        <taxon>Nitrincola</taxon>
    </lineage>
</organism>
<comment type="caution">
    <text evidence="12">The sequence shown here is derived from an EMBL/GenBank/DDBJ whole genome shotgun (WGS) entry which is preliminary data.</text>
</comment>
<evidence type="ECO:0000256" key="8">
    <source>
        <dbReference type="HAMAP-Rule" id="MF_00222"/>
    </source>
</evidence>
<evidence type="ECO:0000256" key="1">
    <source>
        <dbReference type="ARBA" id="ARBA00004871"/>
    </source>
</evidence>
<keyword evidence="3 8" id="KW-0028">Amino-acid biosynthesis</keyword>
<keyword evidence="6 8" id="KW-0057">Aromatic amino acid biosynthesis</keyword>
<dbReference type="OrthoDB" id="9776868at2"/>
<dbReference type="Gene3D" id="3.40.50.720">
    <property type="entry name" value="NAD(P)-binding Rossmann-like Domain"/>
    <property type="match status" value="1"/>
</dbReference>
<dbReference type="PANTHER" id="PTHR21089:SF1">
    <property type="entry name" value="BIFUNCTIONAL 3-DEHYDROQUINATE DEHYDRATASE_SHIKIMATE DEHYDROGENASE, CHLOROPLASTIC"/>
    <property type="match status" value="1"/>
</dbReference>
<feature type="active site" description="Proton acceptor" evidence="8">
    <location>
        <position position="65"/>
    </location>
</feature>
<evidence type="ECO:0000259" key="9">
    <source>
        <dbReference type="Pfam" id="PF01488"/>
    </source>
</evidence>
<dbReference type="InterPro" id="IPR036291">
    <property type="entry name" value="NAD(P)-bd_dom_sf"/>
</dbReference>
<comment type="function">
    <text evidence="8">Involved in the biosynthesis of the chorismate, which leads to the biosynthesis of aromatic amino acids. Catalyzes the reversible NADPH linked reduction of 3-dehydroshikimate (DHSA) to yield shikimate (SA).</text>
</comment>
<comment type="similarity">
    <text evidence="8">Belongs to the shikimate dehydrogenase family.</text>
</comment>
<feature type="binding site" evidence="8">
    <location>
        <position position="249"/>
    </location>
    <ligand>
        <name>shikimate</name>
        <dbReference type="ChEBI" id="CHEBI:36208"/>
    </ligand>
</feature>
<feature type="binding site" evidence="8">
    <location>
        <position position="102"/>
    </location>
    <ligand>
        <name>shikimate</name>
        <dbReference type="ChEBI" id="CHEBI:36208"/>
    </ligand>
</feature>
<dbReference type="InterPro" id="IPR011342">
    <property type="entry name" value="Shikimate_DH"/>
</dbReference>
<dbReference type="PANTHER" id="PTHR21089">
    <property type="entry name" value="SHIKIMATE DEHYDROGENASE"/>
    <property type="match status" value="1"/>
</dbReference>
<dbReference type="InterPro" id="IPR006151">
    <property type="entry name" value="Shikm_DH/Glu-tRNA_Rdtase"/>
</dbReference>
<dbReference type="Pfam" id="PF18317">
    <property type="entry name" value="SDH_C"/>
    <property type="match status" value="1"/>
</dbReference>
<feature type="domain" description="SDH C-terminal" evidence="11">
    <location>
        <begin position="242"/>
        <end position="272"/>
    </location>
</feature>
<feature type="binding site" evidence="8">
    <location>
        <position position="219"/>
    </location>
    <ligand>
        <name>NADP(+)</name>
        <dbReference type="ChEBI" id="CHEBI:58349"/>
    </ligand>
</feature>
<dbReference type="CDD" id="cd01065">
    <property type="entry name" value="NAD_bind_Shikimate_DH"/>
    <property type="match status" value="1"/>
</dbReference>
<dbReference type="GO" id="GO:0050661">
    <property type="term" value="F:NADP binding"/>
    <property type="evidence" value="ECO:0007669"/>
    <property type="project" value="InterPro"/>
</dbReference>
<evidence type="ECO:0000256" key="4">
    <source>
        <dbReference type="ARBA" id="ARBA00022857"/>
    </source>
</evidence>
<evidence type="ECO:0000259" key="10">
    <source>
        <dbReference type="Pfam" id="PF08501"/>
    </source>
</evidence>
<evidence type="ECO:0000259" key="11">
    <source>
        <dbReference type="Pfam" id="PF18317"/>
    </source>
</evidence>
<reference evidence="12 13" key="1">
    <citation type="submission" date="2019-03" db="EMBL/GenBank/DDBJ databases">
        <title>Nitrincola sp. nov. isolated from an Indian soda lake.</title>
        <authorList>
            <person name="Joshi A."/>
            <person name="Thite S.V."/>
            <person name="Joseph N."/>
            <person name="Dhotre D."/>
            <person name="Moorthy M."/>
            <person name="Shouche Y.S."/>
        </authorList>
    </citation>
    <scope>NUCLEOTIDE SEQUENCE [LARGE SCALE GENOMIC DNA]</scope>
    <source>
        <strain evidence="12 13">MEB193</strain>
    </source>
</reference>
<dbReference type="EC" id="1.1.1.25" evidence="2 8"/>
<accession>A0A5A9VZ20</accession>
<dbReference type="SUPFAM" id="SSF51735">
    <property type="entry name" value="NAD(P)-binding Rossmann-fold domains"/>
    <property type="match status" value="1"/>
</dbReference>
<dbReference type="AlphaFoldDB" id="A0A5A9VZ20"/>
<dbReference type="GO" id="GO:0005829">
    <property type="term" value="C:cytosol"/>
    <property type="evidence" value="ECO:0007669"/>
    <property type="project" value="TreeGrafter"/>
</dbReference>
<evidence type="ECO:0000256" key="6">
    <source>
        <dbReference type="ARBA" id="ARBA00023141"/>
    </source>
</evidence>
<dbReference type="GO" id="GO:0008652">
    <property type="term" value="P:amino acid biosynthetic process"/>
    <property type="evidence" value="ECO:0007669"/>
    <property type="project" value="UniProtKB-KW"/>
</dbReference>
<evidence type="ECO:0000256" key="7">
    <source>
        <dbReference type="ARBA" id="ARBA00049442"/>
    </source>
</evidence>
<dbReference type="GO" id="GO:0009423">
    <property type="term" value="P:chorismate biosynthetic process"/>
    <property type="evidence" value="ECO:0007669"/>
    <property type="project" value="UniProtKB-UniRule"/>
</dbReference>
<feature type="binding site" evidence="8">
    <location>
        <begin position="151"/>
        <end position="156"/>
    </location>
    <ligand>
        <name>NADP(+)</name>
        <dbReference type="ChEBI" id="CHEBI:58349"/>
    </ligand>
</feature>
<keyword evidence="5 8" id="KW-0560">Oxidoreductase</keyword>
<evidence type="ECO:0000256" key="5">
    <source>
        <dbReference type="ARBA" id="ARBA00023002"/>
    </source>
</evidence>
<dbReference type="GO" id="GO:0004764">
    <property type="term" value="F:shikimate 3-dehydrogenase (NADP+) activity"/>
    <property type="evidence" value="ECO:0007669"/>
    <property type="project" value="UniProtKB-UniRule"/>
</dbReference>
<feature type="binding site" evidence="8">
    <location>
        <begin position="127"/>
        <end position="131"/>
    </location>
    <ligand>
        <name>NADP(+)</name>
        <dbReference type="ChEBI" id="CHEBI:58349"/>
    </ligand>
</feature>
<proteinExistence type="inferred from homology"/>
<name>A0A5A9VZ20_9GAMM</name>
<dbReference type="RefSeq" id="WP_149391744.1">
    <property type="nucleotide sequence ID" value="NZ_SMRS01000009.1"/>
</dbReference>
<dbReference type="Pfam" id="PF01488">
    <property type="entry name" value="Shikimate_DH"/>
    <property type="match status" value="1"/>
</dbReference>
<feature type="domain" description="Shikimate dehydrogenase substrate binding N-terminal" evidence="10">
    <location>
        <begin position="6"/>
        <end position="88"/>
    </location>
</feature>
<dbReference type="Gene3D" id="3.40.50.10860">
    <property type="entry name" value="Leucine Dehydrogenase, chain A, domain 1"/>
    <property type="match status" value="1"/>
</dbReference>
<dbReference type="GO" id="GO:0009073">
    <property type="term" value="P:aromatic amino acid family biosynthetic process"/>
    <property type="evidence" value="ECO:0007669"/>
    <property type="project" value="UniProtKB-KW"/>
</dbReference>
<feature type="binding site" evidence="8">
    <location>
        <position position="61"/>
    </location>
    <ligand>
        <name>shikimate</name>
        <dbReference type="ChEBI" id="CHEBI:36208"/>
    </ligand>
</feature>
<evidence type="ECO:0000313" key="12">
    <source>
        <dbReference type="EMBL" id="KAA0873787.1"/>
    </source>
</evidence>
<dbReference type="SUPFAM" id="SSF53223">
    <property type="entry name" value="Aminoacid dehydrogenase-like, N-terminal domain"/>
    <property type="match status" value="1"/>
</dbReference>
<dbReference type="UniPathway" id="UPA00053">
    <property type="reaction ID" value="UER00087"/>
</dbReference>
<gene>
    <name evidence="8 12" type="primary">aroE</name>
    <name evidence="12" type="ORF">E1H14_12105</name>
</gene>
<dbReference type="EMBL" id="SMRS01000009">
    <property type="protein sequence ID" value="KAA0873787.1"/>
    <property type="molecule type" value="Genomic_DNA"/>
</dbReference>
<sequence>MDQYWVIGNPIAHSKSPLIHRLFAEQTQESLNYAPLLGEEGRFAQQVQEALQGSGKGMNVTLPFKEQAWALAEVRSQAAQAAGAVNTLWRDEQGRLCGDNTDGCGLVTDLIKNHHVMLSGQRVLLLGAGGAARGVVLPLLQAGVAELVIANRTLSKAETLVNDLAPFALNAARLHACAFSDLGEAPFDLIINATSASLQGALPAISTKLVSTHTLCYDMMYAAEPTAFCLWAEAQGGRALDGLGMLIEQAAEAFYIWRGVRPQTASVMQALRQALQNV</sequence>
<feature type="binding site" evidence="8">
    <location>
        <position position="86"/>
    </location>
    <ligand>
        <name>shikimate</name>
        <dbReference type="ChEBI" id="CHEBI:36208"/>
    </ligand>
</feature>
<comment type="caution">
    <text evidence="8">Lacks conserved residue(s) required for the propagation of feature annotation.</text>
</comment>
<keyword evidence="4 8" id="KW-0521">NADP</keyword>
<dbReference type="InterPro" id="IPR013708">
    <property type="entry name" value="Shikimate_DH-bd_N"/>
</dbReference>
<feature type="domain" description="Quinate/shikimate 5-dehydrogenase/glutamyl-tRNA reductase" evidence="9">
    <location>
        <begin position="113"/>
        <end position="197"/>
    </location>
</feature>
<protein>
    <recommendedName>
        <fullName evidence="2 8">Shikimate dehydrogenase (NADP(+))</fullName>
        <shortName evidence="8">SDH</shortName>
        <ecNumber evidence="2 8">1.1.1.25</ecNumber>
    </recommendedName>
</protein>
<evidence type="ECO:0000256" key="2">
    <source>
        <dbReference type="ARBA" id="ARBA00012962"/>
    </source>
</evidence>
<dbReference type="FunFam" id="3.40.50.10860:FF:000006">
    <property type="entry name" value="Shikimate dehydrogenase (NADP(+))"/>
    <property type="match status" value="1"/>
</dbReference>
<feature type="binding site" evidence="8">
    <location>
        <begin position="14"/>
        <end position="16"/>
    </location>
    <ligand>
        <name>shikimate</name>
        <dbReference type="ChEBI" id="CHEBI:36208"/>
    </ligand>
</feature>
<comment type="subunit">
    <text evidence="8">Homodimer.</text>
</comment>
<comment type="pathway">
    <text evidence="1 8">Metabolic intermediate biosynthesis; chorismate biosynthesis; chorismate from D-erythrose 4-phosphate and phosphoenolpyruvate: step 4/7.</text>
</comment>
<feature type="binding site" evidence="8">
    <location>
        <position position="221"/>
    </location>
    <ligand>
        <name>shikimate</name>
        <dbReference type="ChEBI" id="CHEBI:36208"/>
    </ligand>
</feature>
<dbReference type="GO" id="GO:0019632">
    <property type="term" value="P:shikimate metabolic process"/>
    <property type="evidence" value="ECO:0007669"/>
    <property type="project" value="InterPro"/>
</dbReference>
<dbReference type="Proteomes" id="UP000325302">
    <property type="component" value="Unassembled WGS sequence"/>
</dbReference>
<comment type="catalytic activity">
    <reaction evidence="7 8">
        <text>shikimate + NADP(+) = 3-dehydroshikimate + NADPH + H(+)</text>
        <dbReference type="Rhea" id="RHEA:17737"/>
        <dbReference type="ChEBI" id="CHEBI:15378"/>
        <dbReference type="ChEBI" id="CHEBI:16630"/>
        <dbReference type="ChEBI" id="CHEBI:36208"/>
        <dbReference type="ChEBI" id="CHEBI:57783"/>
        <dbReference type="ChEBI" id="CHEBI:58349"/>
        <dbReference type="EC" id="1.1.1.25"/>
    </reaction>
</comment>
<dbReference type="NCBIfam" id="TIGR00507">
    <property type="entry name" value="aroE"/>
    <property type="match status" value="1"/>
</dbReference>
<dbReference type="InterPro" id="IPR046346">
    <property type="entry name" value="Aminoacid_DH-like_N_sf"/>
</dbReference>
<dbReference type="NCBIfam" id="NF001310">
    <property type="entry name" value="PRK00258.1-2"/>
    <property type="match status" value="1"/>
</dbReference>
<dbReference type="InterPro" id="IPR041121">
    <property type="entry name" value="SDH_C"/>
</dbReference>